<evidence type="ECO:0000313" key="3">
    <source>
        <dbReference type="Proteomes" id="UP000198336"/>
    </source>
</evidence>
<accession>A0A226HZM5</accession>
<name>A0A226HZM5_9FLAO</name>
<dbReference type="AlphaFoldDB" id="A0A226HZM5"/>
<feature type="signal peptide" evidence="1">
    <location>
        <begin position="1"/>
        <end position="19"/>
    </location>
</feature>
<sequence>MKKSILIALLTLAGASSFAQEFKVKKGEVLLDGKPIAKMSAKVLRQYEISNLDGTNTITAYMRVCENPAPGKAYIEIANEEKKANDLDFAKYSPFNVDRSIIQTLFAKGMITENGIQLEQVNTFVNGEPTGLGEKYGCKQQSAEKAITDALALTIDDSGNVFSKKEKIGYIRMITNNGTTSGAVEKYEVTNLDNKVIGTWYGKFGMVQGYGKALNQEIYTYDGKVFKVEFNNGGNFIGYKMSQDVTAMNIIKKLTGNGYSLGHK</sequence>
<dbReference type="EMBL" id="MUHA01000013">
    <property type="protein sequence ID" value="OXA99673.1"/>
    <property type="molecule type" value="Genomic_DNA"/>
</dbReference>
<dbReference type="RefSeq" id="WP_089054345.1">
    <property type="nucleotide sequence ID" value="NZ_MUHA01000013.1"/>
</dbReference>
<organism evidence="2 3">
    <name type="scientific">Flavobacterium oncorhynchi</name>
    <dbReference type="NCBI Taxonomy" id="728056"/>
    <lineage>
        <taxon>Bacteria</taxon>
        <taxon>Pseudomonadati</taxon>
        <taxon>Bacteroidota</taxon>
        <taxon>Flavobacteriia</taxon>
        <taxon>Flavobacteriales</taxon>
        <taxon>Flavobacteriaceae</taxon>
        <taxon>Flavobacterium</taxon>
    </lineage>
</organism>
<feature type="chain" id="PRO_5012895200" evidence="1">
    <location>
        <begin position="20"/>
        <end position="264"/>
    </location>
</feature>
<reference evidence="2 3" key="1">
    <citation type="submission" date="2016-11" db="EMBL/GenBank/DDBJ databases">
        <title>Whole genomes of Flavobacteriaceae.</title>
        <authorList>
            <person name="Stine C."/>
            <person name="Li C."/>
            <person name="Tadesse D."/>
        </authorList>
    </citation>
    <scope>NUCLEOTIDE SEQUENCE [LARGE SCALE GENOMIC DNA]</scope>
    <source>
        <strain evidence="2 3">CCUG 59446</strain>
    </source>
</reference>
<protein>
    <submittedName>
        <fullName evidence="2">Uncharacterized protein</fullName>
    </submittedName>
</protein>
<dbReference type="Proteomes" id="UP000198336">
    <property type="component" value="Unassembled WGS sequence"/>
</dbReference>
<comment type="caution">
    <text evidence="2">The sequence shown here is derived from an EMBL/GenBank/DDBJ whole genome shotgun (WGS) entry which is preliminary data.</text>
</comment>
<keyword evidence="1" id="KW-0732">Signal</keyword>
<evidence type="ECO:0000256" key="1">
    <source>
        <dbReference type="SAM" id="SignalP"/>
    </source>
</evidence>
<keyword evidence="3" id="KW-1185">Reference proteome</keyword>
<evidence type="ECO:0000313" key="2">
    <source>
        <dbReference type="EMBL" id="OXA99673.1"/>
    </source>
</evidence>
<proteinExistence type="predicted"/>
<gene>
    <name evidence="2" type="ORF">B0A75_11075</name>
</gene>